<organism evidence="2 3">
    <name type="scientific">Funneliformis geosporum</name>
    <dbReference type="NCBI Taxonomy" id="1117311"/>
    <lineage>
        <taxon>Eukaryota</taxon>
        <taxon>Fungi</taxon>
        <taxon>Fungi incertae sedis</taxon>
        <taxon>Mucoromycota</taxon>
        <taxon>Glomeromycotina</taxon>
        <taxon>Glomeromycetes</taxon>
        <taxon>Glomerales</taxon>
        <taxon>Glomeraceae</taxon>
        <taxon>Funneliformis</taxon>
    </lineage>
</organism>
<evidence type="ECO:0000256" key="1">
    <source>
        <dbReference type="SAM" id="MobiDB-lite"/>
    </source>
</evidence>
<feature type="region of interest" description="Disordered" evidence="1">
    <location>
        <begin position="1"/>
        <end position="23"/>
    </location>
</feature>
<name>A0A9W4SPL1_9GLOM</name>
<sequence length="102" mass="11553">AASDKKVDADASSIPLESPSHPASLPRGMVKITICINLCPRRLKFINILQNDIKTLNFIHVINESPDYFNYGDVLRYIFIISPKDRVLELRALRMLATNDNI</sequence>
<dbReference type="Proteomes" id="UP001153678">
    <property type="component" value="Unassembled WGS sequence"/>
</dbReference>
<gene>
    <name evidence="2" type="ORF">FWILDA_LOCUS6658</name>
</gene>
<accession>A0A9W4SPL1</accession>
<dbReference type="AlphaFoldDB" id="A0A9W4SPL1"/>
<dbReference type="EMBL" id="CAMKVN010001231">
    <property type="protein sequence ID" value="CAI2174569.1"/>
    <property type="molecule type" value="Genomic_DNA"/>
</dbReference>
<evidence type="ECO:0000313" key="3">
    <source>
        <dbReference type="Proteomes" id="UP001153678"/>
    </source>
</evidence>
<evidence type="ECO:0000313" key="2">
    <source>
        <dbReference type="EMBL" id="CAI2174569.1"/>
    </source>
</evidence>
<reference evidence="2" key="1">
    <citation type="submission" date="2022-08" db="EMBL/GenBank/DDBJ databases">
        <authorList>
            <person name="Kallberg Y."/>
            <person name="Tangrot J."/>
            <person name="Rosling A."/>
        </authorList>
    </citation>
    <scope>NUCLEOTIDE SEQUENCE</scope>
    <source>
        <strain evidence="2">Wild A</strain>
    </source>
</reference>
<keyword evidence="3" id="KW-1185">Reference proteome</keyword>
<protein>
    <submittedName>
        <fullName evidence="2">18848_t:CDS:1</fullName>
    </submittedName>
</protein>
<feature type="non-terminal residue" evidence="2">
    <location>
        <position position="1"/>
    </location>
</feature>
<comment type="caution">
    <text evidence="2">The sequence shown here is derived from an EMBL/GenBank/DDBJ whole genome shotgun (WGS) entry which is preliminary data.</text>
</comment>
<proteinExistence type="predicted"/>